<feature type="compositionally biased region" description="Polar residues" evidence="1">
    <location>
        <begin position="85"/>
        <end position="97"/>
    </location>
</feature>
<feature type="region of interest" description="Disordered" evidence="1">
    <location>
        <begin position="77"/>
        <end position="97"/>
    </location>
</feature>
<dbReference type="EMBL" id="UPHP01000017">
    <property type="protein sequence ID" value="VBA34399.1"/>
    <property type="molecule type" value="Genomic_DNA"/>
</dbReference>
<keyword evidence="2" id="KW-1133">Transmembrane helix</keyword>
<evidence type="ECO:0000313" key="3">
    <source>
        <dbReference type="EMBL" id="VBA34399.1"/>
    </source>
</evidence>
<accession>A0A498PRW7</accession>
<dbReference type="RefSeq" id="WP_122441055.1">
    <property type="nucleotide sequence ID" value="NZ_UPHP01000017.1"/>
</dbReference>
<keyword evidence="4" id="KW-1185">Reference proteome</keyword>
<evidence type="ECO:0008006" key="5">
    <source>
        <dbReference type="Google" id="ProtNLM"/>
    </source>
</evidence>
<sequence length="97" mass="10004">MTARYRAMAELTVALAAVVATVASWLHTRSTVVVGPVADGQPVTVSVVYHPQLLVLTLLLATVAGVLTVVGAARLRRSARPSAGTEPTTEPTAKPSS</sequence>
<evidence type="ECO:0000256" key="2">
    <source>
        <dbReference type="SAM" id="Phobius"/>
    </source>
</evidence>
<protein>
    <recommendedName>
        <fullName evidence="5">Transmembrane protein</fullName>
    </recommendedName>
</protein>
<evidence type="ECO:0000313" key="4">
    <source>
        <dbReference type="Proteomes" id="UP000273307"/>
    </source>
</evidence>
<dbReference type="Proteomes" id="UP000273307">
    <property type="component" value="Unassembled WGS sequence"/>
</dbReference>
<name>A0A498PRW7_9MYCO</name>
<keyword evidence="2" id="KW-0812">Transmembrane</keyword>
<keyword evidence="2" id="KW-0472">Membrane</keyword>
<dbReference type="AlphaFoldDB" id="A0A498PRW7"/>
<evidence type="ECO:0000256" key="1">
    <source>
        <dbReference type="SAM" id="MobiDB-lite"/>
    </source>
</evidence>
<proteinExistence type="predicted"/>
<feature type="transmembrane region" description="Helical" evidence="2">
    <location>
        <begin position="50"/>
        <end position="73"/>
    </location>
</feature>
<organism evidence="3 4">
    <name type="scientific">Mycobacterium attenuatum</name>
    <dbReference type="NCBI Taxonomy" id="2341086"/>
    <lineage>
        <taxon>Bacteria</taxon>
        <taxon>Bacillati</taxon>
        <taxon>Actinomycetota</taxon>
        <taxon>Actinomycetes</taxon>
        <taxon>Mycobacteriales</taxon>
        <taxon>Mycobacteriaceae</taxon>
        <taxon>Mycobacterium</taxon>
    </lineage>
</organism>
<gene>
    <name evidence="3" type="ORF">LAUMK136_00686</name>
</gene>
<reference evidence="3 4" key="1">
    <citation type="submission" date="2018-09" db="EMBL/GenBank/DDBJ databases">
        <authorList>
            <person name="Tagini F."/>
        </authorList>
    </citation>
    <scope>NUCLEOTIDE SEQUENCE [LARGE SCALE GENOMIC DNA]</scope>
    <source>
        <strain evidence="3 4">MK136</strain>
    </source>
</reference>